<dbReference type="Proteomes" id="UP001431783">
    <property type="component" value="Unassembled WGS sequence"/>
</dbReference>
<keyword evidence="2" id="KW-1185">Reference proteome</keyword>
<comment type="caution">
    <text evidence="1">The sequence shown here is derived from an EMBL/GenBank/DDBJ whole genome shotgun (WGS) entry which is preliminary data.</text>
</comment>
<accession>A0AAW1UXR1</accession>
<name>A0AAW1UXR1_9CUCU</name>
<protein>
    <submittedName>
        <fullName evidence="1">Uncharacterized protein</fullName>
    </submittedName>
</protein>
<dbReference type="EMBL" id="JARQZJ010000095">
    <property type="protein sequence ID" value="KAK9885303.1"/>
    <property type="molecule type" value="Genomic_DNA"/>
</dbReference>
<gene>
    <name evidence="1" type="ORF">WA026_010797</name>
</gene>
<reference evidence="1 2" key="1">
    <citation type="submission" date="2023-03" db="EMBL/GenBank/DDBJ databases">
        <title>Genome insight into feeding habits of ladybird beetles.</title>
        <authorList>
            <person name="Li H.-S."/>
            <person name="Huang Y.-H."/>
            <person name="Pang H."/>
        </authorList>
    </citation>
    <scope>NUCLEOTIDE SEQUENCE [LARGE SCALE GENOMIC DNA]</scope>
    <source>
        <strain evidence="1">SYSU_2023b</strain>
        <tissue evidence="1">Whole body</tissue>
    </source>
</reference>
<dbReference type="AlphaFoldDB" id="A0AAW1UXR1"/>
<proteinExistence type="predicted"/>
<organism evidence="1 2">
    <name type="scientific">Henosepilachna vigintioctopunctata</name>
    <dbReference type="NCBI Taxonomy" id="420089"/>
    <lineage>
        <taxon>Eukaryota</taxon>
        <taxon>Metazoa</taxon>
        <taxon>Ecdysozoa</taxon>
        <taxon>Arthropoda</taxon>
        <taxon>Hexapoda</taxon>
        <taxon>Insecta</taxon>
        <taxon>Pterygota</taxon>
        <taxon>Neoptera</taxon>
        <taxon>Endopterygota</taxon>
        <taxon>Coleoptera</taxon>
        <taxon>Polyphaga</taxon>
        <taxon>Cucujiformia</taxon>
        <taxon>Coccinelloidea</taxon>
        <taxon>Coccinellidae</taxon>
        <taxon>Epilachninae</taxon>
        <taxon>Epilachnini</taxon>
        <taxon>Henosepilachna</taxon>
    </lineage>
</organism>
<evidence type="ECO:0000313" key="1">
    <source>
        <dbReference type="EMBL" id="KAK9885303.1"/>
    </source>
</evidence>
<evidence type="ECO:0000313" key="2">
    <source>
        <dbReference type="Proteomes" id="UP001431783"/>
    </source>
</evidence>
<sequence length="107" mass="12419">MQYCTSASTIFPNYTFAFRLYYVMLDFSQFTAPPTIYKNVNIAKISSNFKYSHTVPLYDDTSYPYSLPQNLVYYAANNKTEDKVPFVSRSIYLSLHQFTLSFILGTL</sequence>